<protein>
    <recommendedName>
        <fullName evidence="2">Protein kinase domain-containing protein</fullName>
    </recommendedName>
</protein>
<dbReference type="PROSITE" id="PS50011">
    <property type="entry name" value="PROTEIN_KINASE_DOM"/>
    <property type="match status" value="1"/>
</dbReference>
<dbReference type="EMBL" id="PDUG01000006">
    <property type="protein sequence ID" value="PIC21858.1"/>
    <property type="molecule type" value="Genomic_DNA"/>
</dbReference>
<name>A0A2G5T3S4_9PELO</name>
<sequence>MSGSHALLTLSGDTIRGYRLSQLVGSGSYGAVYSASSGSDVIAIKVSCQEKDLAIEASILQKLYYSNAVPRFHFMNKYSAYHTIGMELLCYDMESIRQKIDWMAFERPTLIKFTYQALSCLEAIHALKIVHRDVKLSNFGLTQPTTPGNRVAVRLFDFGLSHVYADADGNLLDDDRNLDFTKMKYAAHDPSLGCDPMPKDDICQLSYAVMYAAGFDFAQQLKLPPKDLLNWKGEMIRDPANTVPLQVQFMLPFYELVSDLNDIIPINYAQLKQCVQDCLPEVEAASALILTVEDGQPLLT</sequence>
<dbReference type="GO" id="GO:0004672">
    <property type="term" value="F:protein kinase activity"/>
    <property type="evidence" value="ECO:0007669"/>
    <property type="project" value="InterPro"/>
</dbReference>
<evidence type="ECO:0000256" key="1">
    <source>
        <dbReference type="PROSITE-ProRule" id="PRU10141"/>
    </source>
</evidence>
<dbReference type="Pfam" id="PF00069">
    <property type="entry name" value="Pkinase"/>
    <property type="match status" value="1"/>
</dbReference>
<reference evidence="4" key="1">
    <citation type="submission" date="2017-10" db="EMBL/GenBank/DDBJ databases">
        <title>Rapid genome shrinkage in a self-fertile nematode reveals novel sperm competition proteins.</title>
        <authorList>
            <person name="Yin D."/>
            <person name="Schwarz E.M."/>
            <person name="Thomas C.G."/>
            <person name="Felde R.L."/>
            <person name="Korf I.F."/>
            <person name="Cutter A.D."/>
            <person name="Schartner C.M."/>
            <person name="Ralston E.J."/>
            <person name="Meyer B.J."/>
            <person name="Haag E.S."/>
        </authorList>
    </citation>
    <scope>NUCLEOTIDE SEQUENCE [LARGE SCALE GENOMIC DNA]</scope>
    <source>
        <strain evidence="4">JU1422</strain>
    </source>
</reference>
<dbReference type="Gene3D" id="1.10.510.10">
    <property type="entry name" value="Transferase(Phosphotransferase) domain 1"/>
    <property type="match status" value="1"/>
</dbReference>
<gene>
    <name evidence="3" type="primary">Cnig_chr_X.g26544</name>
    <name evidence="3" type="ORF">B9Z55_026544</name>
</gene>
<organism evidence="3 4">
    <name type="scientific">Caenorhabditis nigoni</name>
    <dbReference type="NCBI Taxonomy" id="1611254"/>
    <lineage>
        <taxon>Eukaryota</taxon>
        <taxon>Metazoa</taxon>
        <taxon>Ecdysozoa</taxon>
        <taxon>Nematoda</taxon>
        <taxon>Chromadorea</taxon>
        <taxon>Rhabditida</taxon>
        <taxon>Rhabditina</taxon>
        <taxon>Rhabditomorpha</taxon>
        <taxon>Rhabditoidea</taxon>
        <taxon>Rhabditidae</taxon>
        <taxon>Peloderinae</taxon>
        <taxon>Caenorhabditis</taxon>
    </lineage>
</organism>
<dbReference type="SUPFAM" id="SSF56112">
    <property type="entry name" value="Protein kinase-like (PK-like)"/>
    <property type="match status" value="1"/>
</dbReference>
<keyword evidence="1" id="KW-0547">Nucleotide-binding</keyword>
<accession>A0A2G5T3S4</accession>
<comment type="caution">
    <text evidence="3">The sequence shown here is derived from an EMBL/GenBank/DDBJ whole genome shotgun (WGS) entry which is preliminary data.</text>
</comment>
<feature type="binding site" evidence="1">
    <location>
        <position position="45"/>
    </location>
    <ligand>
        <name>ATP</name>
        <dbReference type="ChEBI" id="CHEBI:30616"/>
    </ligand>
</feature>
<dbReference type="Proteomes" id="UP000230233">
    <property type="component" value="Chromosome X"/>
</dbReference>
<dbReference type="SMART" id="SM00220">
    <property type="entry name" value="S_TKc"/>
    <property type="match status" value="1"/>
</dbReference>
<dbReference type="AlphaFoldDB" id="A0A2G5T3S4"/>
<keyword evidence="1" id="KW-0067">ATP-binding</keyword>
<dbReference type="PANTHER" id="PTHR11909">
    <property type="entry name" value="CASEIN KINASE-RELATED"/>
    <property type="match status" value="1"/>
</dbReference>
<evidence type="ECO:0000313" key="4">
    <source>
        <dbReference type="Proteomes" id="UP000230233"/>
    </source>
</evidence>
<dbReference type="InterPro" id="IPR011009">
    <property type="entry name" value="Kinase-like_dom_sf"/>
</dbReference>
<dbReference type="STRING" id="1611254.A0A2G5T3S4"/>
<evidence type="ECO:0000313" key="3">
    <source>
        <dbReference type="EMBL" id="PIC21858.1"/>
    </source>
</evidence>
<dbReference type="InterPro" id="IPR017441">
    <property type="entry name" value="Protein_kinase_ATP_BS"/>
</dbReference>
<dbReference type="OrthoDB" id="248495at2759"/>
<dbReference type="GO" id="GO:0005524">
    <property type="term" value="F:ATP binding"/>
    <property type="evidence" value="ECO:0007669"/>
    <property type="project" value="UniProtKB-UniRule"/>
</dbReference>
<dbReference type="PROSITE" id="PS00107">
    <property type="entry name" value="PROTEIN_KINASE_ATP"/>
    <property type="match status" value="1"/>
</dbReference>
<feature type="domain" description="Protein kinase" evidence="2">
    <location>
        <begin position="18"/>
        <end position="300"/>
    </location>
</feature>
<evidence type="ECO:0000259" key="2">
    <source>
        <dbReference type="PROSITE" id="PS50011"/>
    </source>
</evidence>
<proteinExistence type="predicted"/>
<dbReference type="InterPro" id="IPR050235">
    <property type="entry name" value="CK1_Ser-Thr_kinase"/>
</dbReference>
<keyword evidence="4" id="KW-1185">Reference proteome</keyword>
<dbReference type="InterPro" id="IPR000719">
    <property type="entry name" value="Prot_kinase_dom"/>
</dbReference>